<evidence type="ECO:0000256" key="3">
    <source>
        <dbReference type="ARBA" id="ARBA00022475"/>
    </source>
</evidence>
<sequence>MPCEETLHSNPDEKVKIVADGNAVQDARRDSRDDRGRTSPVTFVRQVVAELRKVVWPTQQQLITYFFVVLVFVTVVMALVSVLDLAFGKLVFEIFTGSNTQ</sequence>
<evidence type="ECO:0000256" key="5">
    <source>
        <dbReference type="ARBA" id="ARBA00022927"/>
    </source>
</evidence>
<dbReference type="PANTHER" id="PTHR33910">
    <property type="entry name" value="PROTEIN TRANSLOCASE SUBUNIT SECE"/>
    <property type="match status" value="1"/>
</dbReference>
<dbReference type="Gene3D" id="1.20.5.1030">
    <property type="entry name" value="Preprotein translocase secy subunit"/>
    <property type="match status" value="1"/>
</dbReference>
<dbReference type="GO" id="GO:0043952">
    <property type="term" value="P:protein transport by the Sec complex"/>
    <property type="evidence" value="ECO:0007669"/>
    <property type="project" value="TreeGrafter"/>
</dbReference>
<dbReference type="InterPro" id="IPR038379">
    <property type="entry name" value="SecE_sf"/>
</dbReference>
<dbReference type="GO" id="GO:0008320">
    <property type="term" value="F:protein transmembrane transporter activity"/>
    <property type="evidence" value="ECO:0007669"/>
    <property type="project" value="InterPro"/>
</dbReference>
<dbReference type="PROSITE" id="PS01067">
    <property type="entry name" value="SECE_SEC61G"/>
    <property type="match status" value="1"/>
</dbReference>
<keyword evidence="7" id="KW-0811">Translocation</keyword>
<organism evidence="10">
    <name type="scientific">metagenome</name>
    <dbReference type="NCBI Taxonomy" id="256318"/>
    <lineage>
        <taxon>unclassified sequences</taxon>
        <taxon>metagenomes</taxon>
    </lineage>
</organism>
<keyword evidence="2" id="KW-0813">Transport</keyword>
<evidence type="ECO:0000256" key="1">
    <source>
        <dbReference type="ARBA" id="ARBA00004370"/>
    </source>
</evidence>
<dbReference type="EMBL" id="CZKB01000017">
    <property type="protein sequence ID" value="CUR61335.1"/>
    <property type="molecule type" value="Genomic_DNA"/>
</dbReference>
<dbReference type="NCBIfam" id="TIGR00964">
    <property type="entry name" value="secE_bact"/>
    <property type="match status" value="1"/>
</dbReference>
<keyword evidence="8 9" id="KW-0472">Membrane</keyword>
<evidence type="ECO:0000313" key="10">
    <source>
        <dbReference type="EMBL" id="CUR61335.1"/>
    </source>
</evidence>
<dbReference type="GO" id="GO:0006605">
    <property type="term" value="P:protein targeting"/>
    <property type="evidence" value="ECO:0007669"/>
    <property type="project" value="InterPro"/>
</dbReference>
<dbReference type="Pfam" id="PF00584">
    <property type="entry name" value="SecE"/>
    <property type="match status" value="1"/>
</dbReference>
<reference evidence="10" key="1">
    <citation type="submission" date="2015-08" db="EMBL/GenBank/DDBJ databases">
        <authorList>
            <person name="Babu N.S."/>
            <person name="Beckwith C.J."/>
            <person name="Beseler K.G."/>
            <person name="Brison A."/>
            <person name="Carone J.V."/>
            <person name="Caskin T.P."/>
            <person name="Diamond M."/>
            <person name="Durham M.E."/>
            <person name="Foxe J.M."/>
            <person name="Go M."/>
            <person name="Henderson B.A."/>
            <person name="Jones I.B."/>
            <person name="McGettigan J.A."/>
            <person name="Micheletti S.J."/>
            <person name="Nasrallah M.E."/>
            <person name="Ortiz D."/>
            <person name="Piller C.R."/>
            <person name="Privatt S.R."/>
            <person name="Schneider S.L."/>
            <person name="Sharp S."/>
            <person name="Smith T.C."/>
            <person name="Stanton J.D."/>
            <person name="Ullery H.E."/>
            <person name="Wilson R.J."/>
            <person name="Serrano M.G."/>
            <person name="Buck G."/>
            <person name="Lee V."/>
            <person name="Wang Y."/>
            <person name="Carvalho R."/>
            <person name="Voegtly L."/>
            <person name="Shi R."/>
            <person name="Duckworth R."/>
            <person name="Johnson A."/>
            <person name="Loviza R."/>
            <person name="Walstead R."/>
            <person name="Shah Z."/>
            <person name="Kiflezghi M."/>
            <person name="Wade K."/>
            <person name="Ball S.L."/>
            <person name="Bradley K.W."/>
            <person name="Asai D.J."/>
            <person name="Bowman C.A."/>
            <person name="Russell D.A."/>
            <person name="Pope W.H."/>
            <person name="Jacobs-Sera D."/>
            <person name="Hendrix R.W."/>
            <person name="Hatfull G.F."/>
        </authorList>
    </citation>
    <scope>NUCLEOTIDE SEQUENCE</scope>
</reference>
<proteinExistence type="inferred from homology"/>
<evidence type="ECO:0000256" key="7">
    <source>
        <dbReference type="ARBA" id="ARBA00023010"/>
    </source>
</evidence>
<evidence type="ECO:0000256" key="2">
    <source>
        <dbReference type="ARBA" id="ARBA00022448"/>
    </source>
</evidence>
<dbReference type="InterPro" id="IPR005807">
    <property type="entry name" value="SecE_bac"/>
</dbReference>
<dbReference type="AlphaFoldDB" id="A0A2P2CH45"/>
<dbReference type="GO" id="GO:0005886">
    <property type="term" value="C:plasma membrane"/>
    <property type="evidence" value="ECO:0007669"/>
    <property type="project" value="TreeGrafter"/>
</dbReference>
<feature type="transmembrane region" description="Helical" evidence="9">
    <location>
        <begin position="62"/>
        <end position="83"/>
    </location>
</feature>
<keyword evidence="4 9" id="KW-0812">Transmembrane</keyword>
<keyword evidence="5" id="KW-0653">Protein transport</keyword>
<protein>
    <submittedName>
        <fullName evidence="10">Protein translocase subunit SecE</fullName>
    </submittedName>
</protein>
<dbReference type="GO" id="GO:0006886">
    <property type="term" value="P:intracellular protein transport"/>
    <property type="evidence" value="ECO:0007669"/>
    <property type="project" value="InterPro"/>
</dbReference>
<evidence type="ECO:0000256" key="8">
    <source>
        <dbReference type="ARBA" id="ARBA00023136"/>
    </source>
</evidence>
<dbReference type="HAMAP" id="MF_00422">
    <property type="entry name" value="SecE"/>
    <property type="match status" value="1"/>
</dbReference>
<gene>
    <name evidence="10" type="ORF">NOCA1240438</name>
</gene>
<comment type="subcellular location">
    <subcellularLocation>
        <location evidence="1">Membrane</location>
    </subcellularLocation>
</comment>
<dbReference type="InterPro" id="IPR001901">
    <property type="entry name" value="Translocase_SecE/Sec61-g"/>
</dbReference>
<name>A0A2P2CH45_9ZZZZ</name>
<evidence type="ECO:0000256" key="9">
    <source>
        <dbReference type="SAM" id="Phobius"/>
    </source>
</evidence>
<dbReference type="GO" id="GO:0009306">
    <property type="term" value="P:protein secretion"/>
    <property type="evidence" value="ECO:0007669"/>
    <property type="project" value="InterPro"/>
</dbReference>
<evidence type="ECO:0000256" key="6">
    <source>
        <dbReference type="ARBA" id="ARBA00022989"/>
    </source>
</evidence>
<keyword evidence="6 9" id="KW-1133">Transmembrane helix</keyword>
<accession>A0A2P2CH45</accession>
<dbReference type="PANTHER" id="PTHR33910:SF1">
    <property type="entry name" value="PROTEIN TRANSLOCASE SUBUNIT SECE"/>
    <property type="match status" value="1"/>
</dbReference>
<evidence type="ECO:0000256" key="4">
    <source>
        <dbReference type="ARBA" id="ARBA00022692"/>
    </source>
</evidence>
<keyword evidence="3" id="KW-1003">Cell membrane</keyword>